<proteinExistence type="predicted"/>
<dbReference type="InterPro" id="IPR045944">
    <property type="entry name" value="DUF6364"/>
</dbReference>
<name>A0A286I9R7_9HYPH</name>
<evidence type="ECO:0000313" key="1">
    <source>
        <dbReference type="EMBL" id="SOE16802.1"/>
    </source>
</evidence>
<dbReference type="SUPFAM" id="SSF47598">
    <property type="entry name" value="Ribbon-helix-helix"/>
    <property type="match status" value="1"/>
</dbReference>
<evidence type="ECO:0000313" key="2">
    <source>
        <dbReference type="Proteomes" id="UP000219465"/>
    </source>
</evidence>
<dbReference type="OrthoDB" id="7365000at2"/>
<keyword evidence="2" id="KW-1185">Reference proteome</keyword>
<reference evidence="2" key="1">
    <citation type="submission" date="2017-08" db="EMBL/GenBank/DDBJ databases">
        <authorList>
            <person name="Varghese N."/>
            <person name="Submissions S."/>
        </authorList>
    </citation>
    <scope>NUCLEOTIDE SEQUENCE [LARGE SCALE GENOMIC DNA]</scope>
    <source>
        <strain evidence="2">KCTC 23107</strain>
    </source>
</reference>
<dbReference type="RefSeq" id="WP_097106906.1">
    <property type="nucleotide sequence ID" value="NZ_OCPC01000002.1"/>
</dbReference>
<accession>A0A286I9R7</accession>
<dbReference type="EMBL" id="OCPC01000002">
    <property type="protein sequence ID" value="SOE16802.1"/>
    <property type="molecule type" value="Genomic_DNA"/>
</dbReference>
<protein>
    <submittedName>
        <fullName evidence="1">Uncharacterized protein</fullName>
    </submittedName>
</protein>
<dbReference type="Proteomes" id="UP000219465">
    <property type="component" value="Unassembled WGS sequence"/>
</dbReference>
<dbReference type="InterPro" id="IPR010985">
    <property type="entry name" value="Ribbon_hlx_hlx"/>
</dbReference>
<gene>
    <name evidence="1" type="ORF">SAMN05877838_1684</name>
</gene>
<organism evidence="1 2">
    <name type="scientific">Hoeflea halophila</name>
    <dbReference type="NCBI Taxonomy" id="714899"/>
    <lineage>
        <taxon>Bacteria</taxon>
        <taxon>Pseudomonadati</taxon>
        <taxon>Pseudomonadota</taxon>
        <taxon>Alphaproteobacteria</taxon>
        <taxon>Hyphomicrobiales</taxon>
        <taxon>Rhizobiaceae</taxon>
        <taxon>Hoeflea</taxon>
    </lineage>
</organism>
<dbReference type="GO" id="GO:0006355">
    <property type="term" value="P:regulation of DNA-templated transcription"/>
    <property type="evidence" value="ECO:0007669"/>
    <property type="project" value="InterPro"/>
</dbReference>
<dbReference type="Pfam" id="PF19891">
    <property type="entry name" value="DUF6364"/>
    <property type="match status" value="1"/>
</dbReference>
<sequence length="94" mass="10635">MTKNITLAIDEDLLDKARVLAAMRRTSVNELVRGFLQREVNREAHQASRAEAWGRVFDAADASAEARGKEIDDQVPLVDREELYGEVMHERGLL</sequence>
<dbReference type="AlphaFoldDB" id="A0A286I9R7"/>